<comment type="function">
    <text evidence="9">As part of the heterotrimeric replication protein A complex (RPA/RP-A), binds and stabilizes single-stranded DNA intermediates, that form during DNA replication or upon DNA stress. It prevents their reannealing and in parallel, recruits and activates different proteins and complexes involved in DNA metabolism. Thereby, it plays an essential role both in DNA replication and the cellular response to DNA damage.</text>
</comment>
<feature type="domain" description="Replication factor-A protein 1 N-terminal" evidence="12">
    <location>
        <begin position="3"/>
        <end position="101"/>
    </location>
</feature>
<evidence type="ECO:0000259" key="13">
    <source>
        <dbReference type="Pfam" id="PF08646"/>
    </source>
</evidence>
<evidence type="ECO:0000256" key="3">
    <source>
        <dbReference type="ARBA" id="ARBA00022705"/>
    </source>
</evidence>
<feature type="domain" description="Replication factor A C-terminal" evidence="13">
    <location>
        <begin position="449"/>
        <end position="594"/>
    </location>
</feature>
<evidence type="ECO:0000313" key="16">
    <source>
        <dbReference type="Proteomes" id="UP001460270"/>
    </source>
</evidence>
<dbReference type="InterPro" id="IPR004591">
    <property type="entry name" value="Rfa1"/>
</dbReference>
<feature type="domain" description="Replication protein A OB" evidence="14">
    <location>
        <begin position="292"/>
        <end position="388"/>
    </location>
</feature>
<proteinExistence type="inferred from homology"/>
<dbReference type="PANTHER" id="PTHR47165:SF4">
    <property type="entry name" value="OS03G0429900 PROTEIN"/>
    <property type="match status" value="1"/>
</dbReference>
<dbReference type="FunFam" id="2.40.50.140:FF:000041">
    <property type="entry name" value="Replication protein A subunit"/>
    <property type="match status" value="1"/>
</dbReference>
<evidence type="ECO:0000256" key="2">
    <source>
        <dbReference type="ARBA" id="ARBA00005690"/>
    </source>
</evidence>
<dbReference type="AlphaFoldDB" id="A0AAW0N113"/>
<evidence type="ECO:0000256" key="6">
    <source>
        <dbReference type="ARBA" id="ARBA00022833"/>
    </source>
</evidence>
<dbReference type="PANTHER" id="PTHR47165">
    <property type="entry name" value="OS03G0429900 PROTEIN"/>
    <property type="match status" value="1"/>
</dbReference>
<dbReference type="FunFam" id="2.40.50.140:FF:000090">
    <property type="entry name" value="Replication protein A subunit"/>
    <property type="match status" value="1"/>
</dbReference>
<keyword evidence="8 9" id="KW-0539">Nucleus</keyword>
<evidence type="ECO:0000256" key="9">
    <source>
        <dbReference type="RuleBase" id="RU364130"/>
    </source>
</evidence>
<evidence type="ECO:0000256" key="1">
    <source>
        <dbReference type="ARBA" id="ARBA00004322"/>
    </source>
</evidence>
<evidence type="ECO:0000259" key="12">
    <source>
        <dbReference type="Pfam" id="PF04057"/>
    </source>
</evidence>
<keyword evidence="16" id="KW-1185">Reference proteome</keyword>
<comment type="subunit">
    <text evidence="9">Component of the heterotrimeric canonical replication protein A complex (RPA).</text>
</comment>
<dbReference type="GO" id="GO:0006310">
    <property type="term" value="P:DNA recombination"/>
    <property type="evidence" value="ECO:0007669"/>
    <property type="project" value="InterPro"/>
</dbReference>
<keyword evidence="5 9" id="KW-0863">Zinc-finger</keyword>
<dbReference type="Pfam" id="PF16900">
    <property type="entry name" value="REPA_OB_2"/>
    <property type="match status" value="1"/>
</dbReference>
<dbReference type="GO" id="GO:0016605">
    <property type="term" value="C:PML body"/>
    <property type="evidence" value="ECO:0007669"/>
    <property type="project" value="UniProtKB-SubCell"/>
</dbReference>
<feature type="compositionally biased region" description="Pro residues" evidence="10">
    <location>
        <begin position="123"/>
        <end position="137"/>
    </location>
</feature>
<dbReference type="CDD" id="cd04477">
    <property type="entry name" value="RPA1N"/>
    <property type="match status" value="1"/>
</dbReference>
<sequence>MKLSEGAIEALGNGNSINDAVLQLVNIRKIDGGSGPARFRAMMSDGRYTMSSFMLCTQLNYMAEENTLAPHCVCLIKRHVTNILKDGRRVVIILEIEVLKSAEQVGGKIGEPVPYTEGQKPAAPTPQSNPIPRPPLQPQNSNNEFNRGFNRDMGKKLPSNMPNTPGGGSKVVPIASLNPYQSKWTIRARVTNKSTIRTWSNSRGDGKLFSMEIVDESGEIRVTGFNQEVDKFFELIEVGKVYYFSRASLKIANKQYTSVKNDYEMTLNGETTIIPCEDSCDVPKVQCDFVTIGDLEMKEKDSVVDVIGVCKTFEEVTRLTTKTNREVSKRTLDLMDMSGKVVTVTLWGEEAEKFDGTGQPVVAIKGAKLSDFGGRSLSASFSSTLMVNPDIPEAYKLRGWYDKEGHTMEAQSLTEVRGVGGGGNTNWKSLSDVKTEHLGHGERCFNADYYTCIATIVYLRKENCLYQACPSQDCNKKVVDQQNGMFRCEKCDKEFPNFKYRLILSANIADYGDNQWVTCFQESAEAILGQNAAYLGQLKESNEAAFDEVFQHANFNTFIFRSRVKLETYNDESRIKATVMEVKPVDHKEYSKRLIMNIRKLASQ</sequence>
<dbReference type="InterPro" id="IPR004365">
    <property type="entry name" value="NA-bd_OB_tRNA"/>
</dbReference>
<accession>A0AAW0N113</accession>
<evidence type="ECO:0000256" key="5">
    <source>
        <dbReference type="ARBA" id="ARBA00022771"/>
    </source>
</evidence>
<protein>
    <recommendedName>
        <fullName evidence="9">Replication protein A subunit</fullName>
    </recommendedName>
</protein>
<dbReference type="CDD" id="cd04474">
    <property type="entry name" value="RPA1_DBD_A"/>
    <property type="match status" value="1"/>
</dbReference>
<comment type="similarity">
    <text evidence="2 9">Belongs to the replication factor A protein 1 family.</text>
</comment>
<dbReference type="CDD" id="cd04475">
    <property type="entry name" value="RPA1_DBD_B"/>
    <property type="match status" value="1"/>
</dbReference>
<comment type="subcellular location">
    <subcellularLocation>
        <location evidence="1">Nucleus</location>
        <location evidence="1">PML body</location>
    </subcellularLocation>
</comment>
<keyword evidence="6 9" id="KW-0862">Zinc</keyword>
<dbReference type="NCBIfam" id="TIGR00617">
    <property type="entry name" value="rpa1"/>
    <property type="match status" value="1"/>
</dbReference>
<dbReference type="Gene3D" id="2.40.50.140">
    <property type="entry name" value="Nucleic acid-binding proteins"/>
    <property type="match status" value="4"/>
</dbReference>
<gene>
    <name evidence="15" type="ORF">WMY93_029286</name>
</gene>
<keyword evidence="3 9" id="KW-0235">DNA replication</keyword>
<dbReference type="InterPro" id="IPR047192">
    <property type="entry name" value="Euk_RPA1_DBD_C"/>
</dbReference>
<feature type="domain" description="OB" evidence="11">
    <location>
        <begin position="184"/>
        <end position="264"/>
    </location>
</feature>
<name>A0AAW0N113_9GOBI</name>
<dbReference type="InterPro" id="IPR007199">
    <property type="entry name" value="Rep_factor-A_N"/>
</dbReference>
<dbReference type="InterPro" id="IPR013955">
    <property type="entry name" value="Rep_factor-A_C"/>
</dbReference>
<dbReference type="GO" id="GO:0006260">
    <property type="term" value="P:DNA replication"/>
    <property type="evidence" value="ECO:0007669"/>
    <property type="project" value="UniProtKB-KW"/>
</dbReference>
<evidence type="ECO:0000313" key="15">
    <source>
        <dbReference type="EMBL" id="KAK7883112.1"/>
    </source>
</evidence>
<evidence type="ECO:0000256" key="8">
    <source>
        <dbReference type="ARBA" id="ARBA00023242"/>
    </source>
</evidence>
<keyword evidence="7 9" id="KW-0238">DNA-binding</keyword>
<dbReference type="GO" id="GO:0008270">
    <property type="term" value="F:zinc ion binding"/>
    <property type="evidence" value="ECO:0007669"/>
    <property type="project" value="UniProtKB-KW"/>
</dbReference>
<dbReference type="Pfam" id="PF08646">
    <property type="entry name" value="Rep_fac-A_C"/>
    <property type="match status" value="1"/>
</dbReference>
<dbReference type="InterPro" id="IPR012340">
    <property type="entry name" value="NA-bd_OB-fold"/>
</dbReference>
<dbReference type="FunFam" id="2.40.50.140:FF:000064">
    <property type="entry name" value="Replication protein A subunit"/>
    <property type="match status" value="1"/>
</dbReference>
<dbReference type="FunFam" id="2.40.50.140:FF:000117">
    <property type="entry name" value="Replication protein A subunit"/>
    <property type="match status" value="1"/>
</dbReference>
<evidence type="ECO:0000256" key="10">
    <source>
        <dbReference type="SAM" id="MobiDB-lite"/>
    </source>
</evidence>
<dbReference type="GO" id="GO:0006281">
    <property type="term" value="P:DNA repair"/>
    <property type="evidence" value="ECO:0007669"/>
    <property type="project" value="InterPro"/>
</dbReference>
<comment type="caution">
    <text evidence="15">The sequence shown here is derived from an EMBL/GenBank/DDBJ whole genome shotgun (WGS) entry which is preliminary data.</text>
</comment>
<reference evidence="16" key="1">
    <citation type="submission" date="2024-04" db="EMBL/GenBank/DDBJ databases">
        <title>Salinicola lusitanus LLJ914,a marine bacterium isolated from the Okinawa Trough.</title>
        <authorList>
            <person name="Li J."/>
        </authorList>
    </citation>
    <scope>NUCLEOTIDE SEQUENCE [LARGE SCALE GENOMIC DNA]</scope>
</reference>
<dbReference type="SUPFAM" id="SSF50249">
    <property type="entry name" value="Nucleic acid-binding proteins"/>
    <property type="match status" value="4"/>
</dbReference>
<organism evidence="15 16">
    <name type="scientific">Mugilogobius chulae</name>
    <name type="common">yellowstripe goby</name>
    <dbReference type="NCBI Taxonomy" id="88201"/>
    <lineage>
        <taxon>Eukaryota</taxon>
        <taxon>Metazoa</taxon>
        <taxon>Chordata</taxon>
        <taxon>Craniata</taxon>
        <taxon>Vertebrata</taxon>
        <taxon>Euteleostomi</taxon>
        <taxon>Actinopterygii</taxon>
        <taxon>Neopterygii</taxon>
        <taxon>Teleostei</taxon>
        <taxon>Neoteleostei</taxon>
        <taxon>Acanthomorphata</taxon>
        <taxon>Gobiaria</taxon>
        <taxon>Gobiiformes</taxon>
        <taxon>Gobioidei</taxon>
        <taxon>Gobiidae</taxon>
        <taxon>Gobionellinae</taxon>
        <taxon>Mugilogobius</taxon>
    </lineage>
</organism>
<evidence type="ECO:0000256" key="4">
    <source>
        <dbReference type="ARBA" id="ARBA00022723"/>
    </source>
</evidence>
<dbReference type="InterPro" id="IPR031657">
    <property type="entry name" value="REPA_OB_2"/>
</dbReference>
<dbReference type="Proteomes" id="UP001460270">
    <property type="component" value="Unassembled WGS sequence"/>
</dbReference>
<evidence type="ECO:0000256" key="7">
    <source>
        <dbReference type="ARBA" id="ARBA00023125"/>
    </source>
</evidence>
<dbReference type="Pfam" id="PF04057">
    <property type="entry name" value="Rep-A_N"/>
    <property type="match status" value="1"/>
</dbReference>
<dbReference type="GO" id="GO:0003677">
    <property type="term" value="F:DNA binding"/>
    <property type="evidence" value="ECO:0007669"/>
    <property type="project" value="UniProtKB-KW"/>
</dbReference>
<evidence type="ECO:0000259" key="11">
    <source>
        <dbReference type="Pfam" id="PF01336"/>
    </source>
</evidence>
<feature type="region of interest" description="Disordered" evidence="10">
    <location>
        <begin position="108"/>
        <end position="169"/>
    </location>
</feature>
<evidence type="ECO:0000259" key="14">
    <source>
        <dbReference type="Pfam" id="PF16900"/>
    </source>
</evidence>
<dbReference type="Pfam" id="PF01336">
    <property type="entry name" value="tRNA_anti-codon"/>
    <property type="match status" value="1"/>
</dbReference>
<dbReference type="CDD" id="cd04476">
    <property type="entry name" value="RPA1_DBD_C"/>
    <property type="match status" value="1"/>
</dbReference>
<keyword evidence="4 9" id="KW-0479">Metal-binding</keyword>
<dbReference type="EMBL" id="JBBPFD010000021">
    <property type="protein sequence ID" value="KAK7883112.1"/>
    <property type="molecule type" value="Genomic_DNA"/>
</dbReference>